<name>A0A3N4LVQ0_9PEZI</name>
<evidence type="ECO:0000256" key="1">
    <source>
        <dbReference type="ARBA" id="ARBA00010088"/>
    </source>
</evidence>
<dbReference type="SUPFAM" id="SSF53474">
    <property type="entry name" value="alpha/beta-Hydrolases"/>
    <property type="match status" value="1"/>
</dbReference>
<evidence type="ECO:0000256" key="3">
    <source>
        <dbReference type="PIRSR" id="PIRSR001112-1"/>
    </source>
</evidence>
<gene>
    <name evidence="5" type="ORF">L211DRAFT_819936</name>
</gene>
<sequence>MAIEPFKINVPDEFLDLTTQKFNLTRFVEPEIVQPEGKEWDDGTPSKVVEELVDYWNSGKFNWRYWEAQINEKLPQYTTPIDVDGFGTLKIHFVWIRSPRADAVPLILCHGWPGSFYELSKVLMPLSNPEDSSLQAFHCVVPSIPGYGFSEGPKKPGFKLSCVAETYDKLMKRLGYKHYVAHGADWGHGIIRALSLLPNPSVLAIHSTWSIIGPPSLLKQPFQWAYMMLGFITGGAVGLSKQYCDRLMAAQKFSKSETGYLQIQSTRPLTLAWAMTDSPVGLLAWMTEKLKGWTDEYPWTPDEIFIWWMMYWYKGPYSSFRLYKEGLYEMSFQQNYSSIPMGISCFPKELVIIPPWWMGRLHPIRSIKEHQKGGHFAAWENPDAIVGDLREYFTTIVAEREELRAPRLNE</sequence>
<accession>A0A3N4LVQ0</accession>
<feature type="domain" description="Epoxide hydrolase N-terminal" evidence="4">
    <location>
        <begin position="3"/>
        <end position="118"/>
    </location>
</feature>
<feature type="active site" description="Proton donor" evidence="3">
    <location>
        <position position="323"/>
    </location>
</feature>
<dbReference type="PANTHER" id="PTHR21661">
    <property type="entry name" value="EPOXIDE HYDROLASE 1-RELATED"/>
    <property type="match status" value="1"/>
</dbReference>
<dbReference type="GO" id="GO:0004301">
    <property type="term" value="F:epoxide hydrolase activity"/>
    <property type="evidence" value="ECO:0007669"/>
    <property type="project" value="TreeGrafter"/>
</dbReference>
<protein>
    <submittedName>
        <fullName evidence="5">Alpha/beta-hydrolase</fullName>
    </submittedName>
</protein>
<evidence type="ECO:0000259" key="4">
    <source>
        <dbReference type="Pfam" id="PF06441"/>
    </source>
</evidence>
<dbReference type="InterPro" id="IPR016292">
    <property type="entry name" value="Epoxide_hydrolase"/>
</dbReference>
<dbReference type="Proteomes" id="UP000267821">
    <property type="component" value="Unassembled WGS sequence"/>
</dbReference>
<dbReference type="InParanoid" id="A0A3N4LVQ0"/>
<dbReference type="InterPro" id="IPR010497">
    <property type="entry name" value="Epoxide_hydro_N"/>
</dbReference>
<dbReference type="InterPro" id="IPR000639">
    <property type="entry name" value="Epox_hydrolase-like"/>
</dbReference>
<dbReference type="PIRSF" id="PIRSF001112">
    <property type="entry name" value="Epoxide_hydrolase"/>
    <property type="match status" value="1"/>
</dbReference>
<dbReference type="Gene3D" id="3.40.50.1820">
    <property type="entry name" value="alpha/beta hydrolase"/>
    <property type="match status" value="1"/>
</dbReference>
<feature type="active site" description="Nucleophile" evidence="3">
    <location>
        <position position="185"/>
    </location>
</feature>
<dbReference type="EMBL" id="ML121532">
    <property type="protein sequence ID" value="RPB26983.1"/>
    <property type="molecule type" value="Genomic_DNA"/>
</dbReference>
<dbReference type="GO" id="GO:0097176">
    <property type="term" value="P:epoxide metabolic process"/>
    <property type="evidence" value="ECO:0007669"/>
    <property type="project" value="TreeGrafter"/>
</dbReference>
<dbReference type="Pfam" id="PF06441">
    <property type="entry name" value="EHN"/>
    <property type="match status" value="1"/>
</dbReference>
<dbReference type="STRING" id="1051890.A0A3N4LVQ0"/>
<proteinExistence type="inferred from homology"/>
<evidence type="ECO:0000313" key="6">
    <source>
        <dbReference type="Proteomes" id="UP000267821"/>
    </source>
</evidence>
<feature type="active site" description="Proton acceptor" evidence="3">
    <location>
        <position position="375"/>
    </location>
</feature>
<evidence type="ECO:0000256" key="2">
    <source>
        <dbReference type="ARBA" id="ARBA00022801"/>
    </source>
</evidence>
<organism evidence="5 6">
    <name type="scientific">Terfezia boudieri ATCC MYA-4762</name>
    <dbReference type="NCBI Taxonomy" id="1051890"/>
    <lineage>
        <taxon>Eukaryota</taxon>
        <taxon>Fungi</taxon>
        <taxon>Dikarya</taxon>
        <taxon>Ascomycota</taxon>
        <taxon>Pezizomycotina</taxon>
        <taxon>Pezizomycetes</taxon>
        <taxon>Pezizales</taxon>
        <taxon>Pezizaceae</taxon>
        <taxon>Terfezia</taxon>
    </lineage>
</organism>
<dbReference type="OrthoDB" id="7130006at2759"/>
<dbReference type="PRINTS" id="PR00412">
    <property type="entry name" value="EPOXHYDRLASE"/>
</dbReference>
<comment type="similarity">
    <text evidence="1">Belongs to the peptidase S33 family.</text>
</comment>
<keyword evidence="2 5" id="KW-0378">Hydrolase</keyword>
<dbReference type="InterPro" id="IPR029058">
    <property type="entry name" value="AB_hydrolase_fold"/>
</dbReference>
<dbReference type="PANTHER" id="PTHR21661:SF71">
    <property type="entry name" value="EPOXIDE HYDROLASE N-TERMINAL DOMAIN-CONTAINING PROTEIN"/>
    <property type="match status" value="1"/>
</dbReference>
<reference evidence="5 6" key="1">
    <citation type="journal article" date="2018" name="Nat. Ecol. Evol.">
        <title>Pezizomycetes genomes reveal the molecular basis of ectomycorrhizal truffle lifestyle.</title>
        <authorList>
            <person name="Murat C."/>
            <person name="Payen T."/>
            <person name="Noel B."/>
            <person name="Kuo A."/>
            <person name="Morin E."/>
            <person name="Chen J."/>
            <person name="Kohler A."/>
            <person name="Krizsan K."/>
            <person name="Balestrini R."/>
            <person name="Da Silva C."/>
            <person name="Montanini B."/>
            <person name="Hainaut M."/>
            <person name="Levati E."/>
            <person name="Barry K.W."/>
            <person name="Belfiori B."/>
            <person name="Cichocki N."/>
            <person name="Clum A."/>
            <person name="Dockter R.B."/>
            <person name="Fauchery L."/>
            <person name="Guy J."/>
            <person name="Iotti M."/>
            <person name="Le Tacon F."/>
            <person name="Lindquist E.A."/>
            <person name="Lipzen A."/>
            <person name="Malagnac F."/>
            <person name="Mello A."/>
            <person name="Molinier V."/>
            <person name="Miyauchi S."/>
            <person name="Poulain J."/>
            <person name="Riccioni C."/>
            <person name="Rubini A."/>
            <person name="Sitrit Y."/>
            <person name="Splivallo R."/>
            <person name="Traeger S."/>
            <person name="Wang M."/>
            <person name="Zifcakova L."/>
            <person name="Wipf D."/>
            <person name="Zambonelli A."/>
            <person name="Paolocci F."/>
            <person name="Nowrousian M."/>
            <person name="Ottonello S."/>
            <person name="Baldrian P."/>
            <person name="Spatafora J.W."/>
            <person name="Henrissat B."/>
            <person name="Nagy L.G."/>
            <person name="Aury J.M."/>
            <person name="Wincker P."/>
            <person name="Grigoriev I.V."/>
            <person name="Bonfante P."/>
            <person name="Martin F.M."/>
        </authorList>
    </citation>
    <scope>NUCLEOTIDE SEQUENCE [LARGE SCALE GENOMIC DNA]</scope>
    <source>
        <strain evidence="5 6">ATCC MYA-4762</strain>
    </source>
</reference>
<keyword evidence="6" id="KW-1185">Reference proteome</keyword>
<dbReference type="AlphaFoldDB" id="A0A3N4LVQ0"/>
<evidence type="ECO:0000313" key="5">
    <source>
        <dbReference type="EMBL" id="RPB26983.1"/>
    </source>
</evidence>